<evidence type="ECO:0000259" key="1">
    <source>
        <dbReference type="Pfam" id="PF20720"/>
    </source>
</evidence>
<keyword evidence="3" id="KW-1185">Reference proteome</keyword>
<dbReference type="EMBL" id="LR881183">
    <property type="protein sequence ID" value="CAD5243609.1"/>
    <property type="molecule type" value="Genomic_DNA"/>
</dbReference>
<dbReference type="GeneID" id="58918185"/>
<dbReference type="InterPro" id="IPR049050">
    <property type="entry name" value="nSTAND3"/>
</dbReference>
<dbReference type="KEGG" id="tcq:TIRI35C_0455"/>
<dbReference type="Proteomes" id="UP000516304">
    <property type="component" value="Chromosome TIRI35C"/>
</dbReference>
<proteinExistence type="predicted"/>
<organism evidence="2 3">
    <name type="scientific">Thermococcus camini</name>
    <dbReference type="NCBI Taxonomy" id="2016373"/>
    <lineage>
        <taxon>Archaea</taxon>
        <taxon>Methanobacteriati</taxon>
        <taxon>Methanobacteriota</taxon>
        <taxon>Thermococci</taxon>
        <taxon>Thermococcales</taxon>
        <taxon>Thermococcaceae</taxon>
        <taxon>Thermococcus</taxon>
    </lineage>
</organism>
<evidence type="ECO:0000313" key="3">
    <source>
        <dbReference type="Proteomes" id="UP000516304"/>
    </source>
</evidence>
<protein>
    <recommendedName>
        <fullName evidence="1">Novel STAND NTPase 3 domain-containing protein</fullName>
    </recommendedName>
</protein>
<name>A0A7G2D5S9_9EURY</name>
<evidence type="ECO:0000313" key="2">
    <source>
        <dbReference type="EMBL" id="CAD5243609.1"/>
    </source>
</evidence>
<feature type="domain" description="Novel STAND NTPase 3" evidence="1">
    <location>
        <begin position="5"/>
        <end position="56"/>
    </location>
</feature>
<dbReference type="Pfam" id="PF20720">
    <property type="entry name" value="nSTAND3"/>
    <property type="match status" value="1"/>
</dbReference>
<gene>
    <name evidence="2" type="ORF">TIRI35C_0455</name>
</gene>
<dbReference type="SUPFAM" id="SSF52540">
    <property type="entry name" value="P-loop containing nucleoside triphosphate hydrolases"/>
    <property type="match status" value="2"/>
</dbReference>
<dbReference type="RefSeq" id="WP_188201576.1">
    <property type="nucleotide sequence ID" value="NZ_LR881183.1"/>
</dbReference>
<dbReference type="InterPro" id="IPR027417">
    <property type="entry name" value="P-loop_NTPase"/>
</dbReference>
<dbReference type="AlphaFoldDB" id="A0A7G2D5S9"/>
<sequence length="996" mass="114587">MMQRYVVTGKEEHILKQLKEGNPVMILGLPGSGKSTLARYIAMKMAREEGYIPIILSPRHYSAQPQLKKIVDNHGNPFYMPLVPIKMISESERSLVLQVVEAATSQGILEKITDIISNVSNIEEYVNTVDNSIKTLLEIIGIRGVNLQHISIKLKSIIEKEPFDKILDITQSIVIGMTIFEGISAIGNIWKTGRELYTSYKDSKVKSKASKFVFLIDDYMDYSLSERNVLSKLITELSNLGSRVIIVNRIPIEKLANEGKQFTLNSPEYVRSILSEHTLIESSEQVIFIGPIIDSKKFLDIIHSNGINIDPNYGEKLKALTSGLPGFAVMLAKVSTNLKVNIDDLLDNLPQADRVYYPLDVASKNQDQIMYNLKGLIKSNEFIYKELSKRNKLVIPLLLTPLEKSILEILGRLVYGDQGKNKLTDLIFSEDIVHLNGYVYVGSLNDHDRQIVDEIYDLTELYSHLRTFIPYLIRNDAIRTEISRFVNLMLEAINSTSEYSENGLISILKILELVDNYELEVTFTLIINAGIQVANSQSPIIYEVTIAIFNILSKTGGVSALTQEDKLRLLSFLWQYSDSSALNPYVIEEVDHKISTILRELTKELPDNNIVRFLTIATKVNTIRKKVYSPFLKKERHMMSRKIEQVIESIRILGDTWFDKYAKMELYLKLGEIFTFSPIPLTSEATKENIQFLRNAEKLLNELEANFELLQNDKDVNALFSTVFIRDNKEDKQKRIKQLLELRIFGSFRLTYYTLAFAFLFLGNIEEARKYVSLALKYSKKEFNASGKRVLNWILLHDLSMRINVIKNGLNYESVKEFIEFAPIIKEYLLMLPPENTMTLIAEIIFVKYYSDRILKLNIKISKSVMNSIKELELILRDTFPFVYNEIHILLDILERKYKEAYLQIIDSVPISQHDFQIVLEFIAASMALDKIEDLYKGSYLQLTYPDLAVVIYKAIKEYKKNDQILRAILLKNIFENMKHDKIDTNSIIKMFFLTY</sequence>
<accession>A0A7G2D5S9</accession>
<reference evidence="2 3" key="1">
    <citation type="submission" date="2020-09" db="EMBL/GenBank/DDBJ databases">
        <authorList>
            <person name="Courtine D."/>
        </authorList>
    </citation>
    <scope>NUCLEOTIDE SEQUENCE [LARGE SCALE GENOMIC DNA]</scope>
    <source>
        <strain evidence="2 3">IRI35c</strain>
    </source>
</reference>
<dbReference type="Gene3D" id="3.40.50.300">
    <property type="entry name" value="P-loop containing nucleotide triphosphate hydrolases"/>
    <property type="match status" value="1"/>
</dbReference>